<gene>
    <name evidence="2" type="ORF">GR702_05490</name>
</gene>
<feature type="region of interest" description="Disordered" evidence="1">
    <location>
        <begin position="64"/>
        <end position="164"/>
    </location>
</feature>
<dbReference type="InterPro" id="IPR010781">
    <property type="entry name" value="DUF1376"/>
</dbReference>
<name>A0A7X4K6J2_9SPHN</name>
<organism evidence="2 3">
    <name type="scientific">Novosphingobium silvae</name>
    <dbReference type="NCBI Taxonomy" id="2692619"/>
    <lineage>
        <taxon>Bacteria</taxon>
        <taxon>Pseudomonadati</taxon>
        <taxon>Pseudomonadota</taxon>
        <taxon>Alphaproteobacteria</taxon>
        <taxon>Sphingomonadales</taxon>
        <taxon>Sphingomonadaceae</taxon>
        <taxon>Novosphingobium</taxon>
    </lineage>
</organism>
<evidence type="ECO:0000313" key="2">
    <source>
        <dbReference type="EMBL" id="MYL97224.1"/>
    </source>
</evidence>
<feature type="compositionally biased region" description="Basic residues" evidence="1">
    <location>
        <begin position="75"/>
        <end position="85"/>
    </location>
</feature>
<dbReference type="AlphaFoldDB" id="A0A7X4K6J2"/>
<feature type="compositionally biased region" description="Basic and acidic residues" evidence="1">
    <location>
        <begin position="91"/>
        <end position="104"/>
    </location>
</feature>
<reference evidence="2 3" key="1">
    <citation type="submission" date="2019-12" db="EMBL/GenBank/DDBJ databases">
        <authorList>
            <person name="Feng G."/>
            <person name="Zhu H."/>
        </authorList>
    </citation>
    <scope>NUCLEOTIDE SEQUENCE [LARGE SCALE GENOMIC DNA]</scope>
    <source>
        <strain evidence="2 3">FGD1</strain>
    </source>
</reference>
<keyword evidence="3" id="KW-1185">Reference proteome</keyword>
<dbReference type="EMBL" id="WVTD01000003">
    <property type="protein sequence ID" value="MYL97224.1"/>
    <property type="molecule type" value="Genomic_DNA"/>
</dbReference>
<evidence type="ECO:0000313" key="3">
    <source>
        <dbReference type="Proteomes" id="UP000465810"/>
    </source>
</evidence>
<sequence>MTAAMSGHEVGAYHLIIAQLWKSGGAIPADEDYLARLTKATSKEWRRIKQTLWPLFDIKDGLLTHGPTTEEIGKARKNREQRRKAGIASAESKRLSAAERKAAEAQRPFNGRSTDVATNGERHVNETPTARQPRAGKGEGPFQGITTSKDSTDTRGPFSVGAGR</sequence>
<evidence type="ECO:0000256" key="1">
    <source>
        <dbReference type="SAM" id="MobiDB-lite"/>
    </source>
</evidence>
<dbReference type="Proteomes" id="UP000465810">
    <property type="component" value="Unassembled WGS sequence"/>
</dbReference>
<comment type="caution">
    <text evidence="2">The sequence shown here is derived from an EMBL/GenBank/DDBJ whole genome shotgun (WGS) entry which is preliminary data.</text>
</comment>
<accession>A0A7X4K6J2</accession>
<dbReference type="Pfam" id="PF07120">
    <property type="entry name" value="DUF1376"/>
    <property type="match status" value="1"/>
</dbReference>
<proteinExistence type="predicted"/>
<protein>
    <submittedName>
        <fullName evidence="2">DUF1376 domain-containing protein</fullName>
    </submittedName>
</protein>